<organism evidence="9 10">
    <name type="scientific">Phialemonium thermophilum</name>
    <dbReference type="NCBI Taxonomy" id="223376"/>
    <lineage>
        <taxon>Eukaryota</taxon>
        <taxon>Fungi</taxon>
        <taxon>Dikarya</taxon>
        <taxon>Ascomycota</taxon>
        <taxon>Pezizomycotina</taxon>
        <taxon>Sordariomycetes</taxon>
        <taxon>Sordariomycetidae</taxon>
        <taxon>Cephalothecales</taxon>
        <taxon>Cephalothecaceae</taxon>
        <taxon>Phialemonium</taxon>
    </lineage>
</organism>
<evidence type="ECO:0000313" key="9">
    <source>
        <dbReference type="EMBL" id="KAL1859074.1"/>
    </source>
</evidence>
<evidence type="ECO:0000259" key="8">
    <source>
        <dbReference type="Pfam" id="PF07732"/>
    </source>
</evidence>
<dbReference type="PANTHER" id="PTHR11709">
    <property type="entry name" value="MULTI-COPPER OXIDASE"/>
    <property type="match status" value="1"/>
</dbReference>
<dbReference type="InterPro" id="IPR002355">
    <property type="entry name" value="Cu_oxidase_Cu_BS"/>
</dbReference>
<feature type="domain" description="Plastocyanin-like" evidence="7">
    <location>
        <begin position="478"/>
        <end position="592"/>
    </location>
</feature>
<keyword evidence="10" id="KW-1185">Reference proteome</keyword>
<proteinExistence type="inferred from homology"/>
<dbReference type="SUPFAM" id="SSF49503">
    <property type="entry name" value="Cupredoxins"/>
    <property type="match status" value="3"/>
</dbReference>
<evidence type="ECO:0000256" key="1">
    <source>
        <dbReference type="ARBA" id="ARBA00010609"/>
    </source>
</evidence>
<dbReference type="InterPro" id="IPR011707">
    <property type="entry name" value="Cu-oxidase-like_N"/>
</dbReference>
<dbReference type="InterPro" id="IPR033138">
    <property type="entry name" value="Cu_oxidase_CS"/>
</dbReference>
<keyword evidence="3" id="KW-0560">Oxidoreductase</keyword>
<comment type="caution">
    <text evidence="9">The sequence shown here is derived from an EMBL/GenBank/DDBJ whole genome shotgun (WGS) entry which is preliminary data.</text>
</comment>
<dbReference type="InterPro" id="IPR011706">
    <property type="entry name" value="Cu-oxidase_C"/>
</dbReference>
<keyword evidence="5" id="KW-0812">Transmembrane</keyword>
<keyword evidence="5" id="KW-1133">Transmembrane helix</keyword>
<dbReference type="PANTHER" id="PTHR11709:SF394">
    <property type="entry name" value="FI03373P-RELATED"/>
    <property type="match status" value="1"/>
</dbReference>
<dbReference type="Pfam" id="PF07731">
    <property type="entry name" value="Cu-oxidase_2"/>
    <property type="match status" value="1"/>
</dbReference>
<evidence type="ECO:0000313" key="10">
    <source>
        <dbReference type="Proteomes" id="UP001586593"/>
    </source>
</evidence>
<feature type="domain" description="Plastocyanin-like" evidence="6">
    <location>
        <begin position="231"/>
        <end position="363"/>
    </location>
</feature>
<keyword evidence="4" id="KW-0186">Copper</keyword>
<protein>
    <recommendedName>
        <fullName evidence="11">Multicopper oxidase</fullName>
    </recommendedName>
</protein>
<dbReference type="CDD" id="cd13910">
    <property type="entry name" value="CuRO_3_MCO_like_4"/>
    <property type="match status" value="1"/>
</dbReference>
<evidence type="ECO:0000256" key="4">
    <source>
        <dbReference type="ARBA" id="ARBA00023008"/>
    </source>
</evidence>
<dbReference type="InterPro" id="IPR008972">
    <property type="entry name" value="Cupredoxin"/>
</dbReference>
<dbReference type="PROSITE" id="PS00079">
    <property type="entry name" value="MULTICOPPER_OXIDASE1"/>
    <property type="match status" value="1"/>
</dbReference>
<keyword evidence="5" id="KW-0472">Membrane</keyword>
<dbReference type="EMBL" id="JAZHXJ010000498">
    <property type="protein sequence ID" value="KAL1859074.1"/>
    <property type="molecule type" value="Genomic_DNA"/>
</dbReference>
<dbReference type="Gene3D" id="2.60.40.420">
    <property type="entry name" value="Cupredoxins - blue copper proteins"/>
    <property type="match status" value="3"/>
</dbReference>
<dbReference type="CDD" id="cd04205">
    <property type="entry name" value="CuRO_2_LCC_like"/>
    <property type="match status" value="1"/>
</dbReference>
<feature type="transmembrane region" description="Helical" evidence="5">
    <location>
        <begin position="28"/>
        <end position="47"/>
    </location>
</feature>
<name>A0ABR3WDG9_9PEZI</name>
<gene>
    <name evidence="9" type="ORF">VTK73DRAFT_7603</name>
</gene>
<evidence type="ECO:0000256" key="5">
    <source>
        <dbReference type="SAM" id="Phobius"/>
    </source>
</evidence>
<reference evidence="9 10" key="1">
    <citation type="journal article" date="2024" name="Commun. Biol.">
        <title>Comparative genomic analysis of thermophilic fungi reveals convergent evolutionary adaptations and gene losses.</title>
        <authorList>
            <person name="Steindorff A.S."/>
            <person name="Aguilar-Pontes M.V."/>
            <person name="Robinson A.J."/>
            <person name="Andreopoulos B."/>
            <person name="LaButti K."/>
            <person name="Kuo A."/>
            <person name="Mondo S."/>
            <person name="Riley R."/>
            <person name="Otillar R."/>
            <person name="Haridas S."/>
            <person name="Lipzen A."/>
            <person name="Grimwood J."/>
            <person name="Schmutz J."/>
            <person name="Clum A."/>
            <person name="Reid I.D."/>
            <person name="Moisan M.C."/>
            <person name="Butler G."/>
            <person name="Nguyen T.T.M."/>
            <person name="Dewar K."/>
            <person name="Conant G."/>
            <person name="Drula E."/>
            <person name="Henrissat B."/>
            <person name="Hansel C."/>
            <person name="Singer S."/>
            <person name="Hutchinson M.I."/>
            <person name="de Vries R.P."/>
            <person name="Natvig D.O."/>
            <person name="Powell A.J."/>
            <person name="Tsang A."/>
            <person name="Grigoriev I.V."/>
        </authorList>
    </citation>
    <scope>NUCLEOTIDE SEQUENCE [LARGE SCALE GENOMIC DNA]</scope>
    <source>
        <strain evidence="9 10">ATCC 24622</strain>
    </source>
</reference>
<evidence type="ECO:0000259" key="6">
    <source>
        <dbReference type="Pfam" id="PF00394"/>
    </source>
</evidence>
<sequence length="630" mass="69761">MERRLERGDGAGHERKSVSPRAWSDCEILAGSLVVAASVFFVLLLQWRLVLDSSSLATTWAGSGQAGSGAGTTGVSRHRDLKILLHPDDHVSRDPRVQNLSWTLSSGEQAPDGVTRRVLLVNGQFPGPTIEARPGDILNVDVFNALDTNVSLHWHGLHMRGANGMDGPVGITQCPIPPGGRFTYRVPTGAQTGTFWYHAHSEVLRGDGLYGAIVIHNPAVSEPLSYGYDEELLFMVGDWYHRPAQEVLADFMRTGGTGNEPNPSSLLVNGLGYFDCAMATPAAPVNCSEVSRPWLQLDKARRYRLRLINVGSMTGYSFGIADAQMQIVQVDGGYPVTGDVANSIGVLHPAERIDVVVQWNETVRDVDTEMVIDLDNEYFLQPNFALNPTQSFLLAVEPGARRRSRQDNTTMTRFDLREAQGAVLEPPLPEPDRAIMVYSSVQIWEHHDFRPMGFVNRTTWKAQESPLITVDRGSWDDQQLVPWTGPEPGWVDLVINNIDTTGHPFHLHGFDFYVVGYHEGLGGWDYYNPFDRSKPPRGGPFNVVDPVRRDTVFVPPYGYVVARFYADNEGIWALHCHVLWHQGSGMMMAVQVLGDERHGFSNSPSGLRAGRFSSYFTISATIAISSKPQK</sequence>
<dbReference type="Pfam" id="PF07732">
    <property type="entry name" value="Cu-oxidase_3"/>
    <property type="match status" value="1"/>
</dbReference>
<evidence type="ECO:0008006" key="11">
    <source>
        <dbReference type="Google" id="ProtNLM"/>
    </source>
</evidence>
<dbReference type="PROSITE" id="PS00080">
    <property type="entry name" value="MULTICOPPER_OXIDASE2"/>
    <property type="match status" value="1"/>
</dbReference>
<dbReference type="InterPro" id="IPR045087">
    <property type="entry name" value="Cu-oxidase_fam"/>
</dbReference>
<evidence type="ECO:0000256" key="2">
    <source>
        <dbReference type="ARBA" id="ARBA00022723"/>
    </source>
</evidence>
<dbReference type="Proteomes" id="UP001586593">
    <property type="component" value="Unassembled WGS sequence"/>
</dbReference>
<feature type="domain" description="Plastocyanin-like" evidence="8">
    <location>
        <begin position="108"/>
        <end position="218"/>
    </location>
</feature>
<evidence type="ECO:0000256" key="3">
    <source>
        <dbReference type="ARBA" id="ARBA00023002"/>
    </source>
</evidence>
<comment type="similarity">
    <text evidence="1">Belongs to the multicopper oxidase family.</text>
</comment>
<dbReference type="InterPro" id="IPR001117">
    <property type="entry name" value="Cu-oxidase_2nd"/>
</dbReference>
<dbReference type="Pfam" id="PF00394">
    <property type="entry name" value="Cu-oxidase"/>
    <property type="match status" value="1"/>
</dbReference>
<keyword evidence="2" id="KW-0479">Metal-binding</keyword>
<evidence type="ECO:0000259" key="7">
    <source>
        <dbReference type="Pfam" id="PF07731"/>
    </source>
</evidence>
<accession>A0ABR3WDG9</accession>